<comment type="caution">
    <text evidence="3">The sequence shown here is derived from an EMBL/GenBank/DDBJ whole genome shotgun (WGS) entry which is preliminary data.</text>
</comment>
<dbReference type="Gene3D" id="3.30.70.1070">
    <property type="entry name" value="Sporulation related repeat"/>
    <property type="match status" value="1"/>
</dbReference>
<evidence type="ECO:0000259" key="2">
    <source>
        <dbReference type="PROSITE" id="PS51724"/>
    </source>
</evidence>
<proteinExistence type="predicted"/>
<dbReference type="PROSITE" id="PS51724">
    <property type="entry name" value="SPOR"/>
    <property type="match status" value="1"/>
</dbReference>
<reference evidence="3" key="1">
    <citation type="submission" date="2021-01" db="EMBL/GenBank/DDBJ databases">
        <title>Rhizobium sp. strain KVB221 16S ribosomal RNA gene Genome sequencing and assembly.</title>
        <authorList>
            <person name="Kang M."/>
        </authorList>
    </citation>
    <scope>NUCLEOTIDE SEQUENCE</scope>
    <source>
        <strain evidence="3">KVB221</strain>
    </source>
</reference>
<feature type="region of interest" description="Disordered" evidence="1">
    <location>
        <begin position="759"/>
        <end position="796"/>
    </location>
</feature>
<sequence>MADKQLLLKKNADDGFFADDDPMAELARIVGFEPLNEEQVRPASYRREPEFNLEEELLKEFEQFEAPERIEPVSDAFIEIPEAVVSVAEPPSVELEPAIEPGPISVARDLRAVETNLEAPFAGEPVRPVSHPVFELEDEIFREFAAFDARRTGQPAIAAAAPETELPGLPAAVAVMPGDEQASEIQPHIDNDGAADIAWPTAADKPVALPASDEPARFETADDMAEAELDQQGDQPEDAAYAENWHDLNEQLYEDFTALDVADVADSEAEIVVDAPLHADADFSAEQGWQDVASGLQHEQAAQAGASDAVLGETFAAIPVKADIDDEVVVSQAIAAELASDAVISNNPGASESNYRNAELDALLDDVERFPVAGPTVRWPRQTPVLATSAVSPSRSNYETARTEPSLNSVEDDIEVAGGMPVSALHVAEDASVPTDSMAVVIEPFDDSAFELDLSEIELDLLDVETLATDVVTRDAIAASPEVMADIADVVVEPPVVAPRSEPYAALVAPTALEPEDYSSLHFDPTQISTEDDVVEAIAEMDVPEAPPVDHETLVSAQPDYDIDIDAEMAHIFARGATTPPPARPQMATPVRPAPAAAASAQPALVIGADLDEFERALEEDFRKSLTENRTNVNPDRVALSPAGFDSEVDGPKKSRNVMVLAASVAAVVLLGGAGVYAYIGGSDSVLATNGEPKIILADKEPVKVVPEDKGGQTVPNQDKAVYDRVAGDTKDAGKQERLVTSNEEPVDVVQKTLMPENLPMDDEGAAFATDTPDTADPRLLPESADDENVSTSDKVVSGVAPRKVRTMVVRSDGTLVAREEMVPADVTPSEPVSREVAMPVEKPVADVPERLSAVDQASSAVTKGLELKPTEQAVEPAADPVADKLAALDEKPAADTDDDVLSKVAEDNSAAEKVAAAPAKSIDNADQSALAEAANAEVDAPVRVVKTMKVTNDTAPVPESRPVDQPVNVVGAVTDQGNVRPVDDAGNVQQVAAADPVAKPAENVAVPAGSYVIQIASLPSESDAQASYNKLSSKFASVIGGRGVDIRKAEIKNKGTYYRVRIPAGSKQQAQALCEQYKQAGGSCLVSK</sequence>
<dbReference type="InterPro" id="IPR036680">
    <property type="entry name" value="SPOR-like_sf"/>
</dbReference>
<evidence type="ECO:0000313" key="4">
    <source>
        <dbReference type="Proteomes" id="UP000633219"/>
    </source>
</evidence>
<feature type="domain" description="SPOR" evidence="2">
    <location>
        <begin position="1006"/>
        <end position="1089"/>
    </location>
</feature>
<evidence type="ECO:0000313" key="3">
    <source>
        <dbReference type="EMBL" id="MBL0374892.1"/>
    </source>
</evidence>
<dbReference type="Pfam" id="PF05036">
    <property type="entry name" value="SPOR"/>
    <property type="match status" value="1"/>
</dbReference>
<feature type="compositionally biased region" description="Low complexity" evidence="1">
    <location>
        <begin position="766"/>
        <end position="775"/>
    </location>
</feature>
<dbReference type="AlphaFoldDB" id="A0A936YWA2"/>
<dbReference type="Proteomes" id="UP000633219">
    <property type="component" value="Unassembled WGS sequence"/>
</dbReference>
<dbReference type="SUPFAM" id="SSF110997">
    <property type="entry name" value="Sporulation related repeat"/>
    <property type="match status" value="1"/>
</dbReference>
<dbReference type="InterPro" id="IPR007730">
    <property type="entry name" value="SPOR-like_dom"/>
</dbReference>
<accession>A0A936YWA2</accession>
<evidence type="ECO:0000256" key="1">
    <source>
        <dbReference type="SAM" id="MobiDB-lite"/>
    </source>
</evidence>
<name>A0A936YWA2_9HYPH</name>
<dbReference type="RefSeq" id="WP_201663442.1">
    <property type="nucleotide sequence ID" value="NZ_JAEQNC010000016.1"/>
</dbReference>
<organism evidence="3 4">
    <name type="scientific">Rhizobium setariae</name>
    <dbReference type="NCBI Taxonomy" id="2801340"/>
    <lineage>
        <taxon>Bacteria</taxon>
        <taxon>Pseudomonadati</taxon>
        <taxon>Pseudomonadota</taxon>
        <taxon>Alphaproteobacteria</taxon>
        <taxon>Hyphomicrobiales</taxon>
        <taxon>Rhizobiaceae</taxon>
        <taxon>Rhizobium/Agrobacterium group</taxon>
        <taxon>Rhizobium</taxon>
    </lineage>
</organism>
<keyword evidence="4" id="KW-1185">Reference proteome</keyword>
<dbReference type="EMBL" id="JAEQNC010000016">
    <property type="protein sequence ID" value="MBL0374892.1"/>
    <property type="molecule type" value="Genomic_DNA"/>
</dbReference>
<dbReference type="GO" id="GO:0042834">
    <property type="term" value="F:peptidoglycan binding"/>
    <property type="evidence" value="ECO:0007669"/>
    <property type="project" value="InterPro"/>
</dbReference>
<gene>
    <name evidence="3" type="ORF">JJB09_23030</name>
</gene>
<protein>
    <submittedName>
        <fullName evidence="3">SPOR domain-containing protein</fullName>
    </submittedName>
</protein>